<dbReference type="EMBL" id="JARKNE010000004">
    <property type="protein sequence ID" value="KAK5836074.1"/>
    <property type="molecule type" value="Genomic_DNA"/>
</dbReference>
<feature type="compositionally biased region" description="Basic and acidic residues" evidence="1">
    <location>
        <begin position="70"/>
        <end position="89"/>
    </location>
</feature>
<reference evidence="2 3" key="1">
    <citation type="submission" date="2023-03" db="EMBL/GenBank/DDBJ databases">
        <title>WGS of Gossypium arboreum.</title>
        <authorList>
            <person name="Yu D."/>
        </authorList>
    </citation>
    <scope>NUCLEOTIDE SEQUENCE [LARGE SCALE GENOMIC DNA]</scope>
    <source>
        <tissue evidence="2">Leaf</tissue>
    </source>
</reference>
<comment type="caution">
    <text evidence="2">The sequence shown here is derived from an EMBL/GenBank/DDBJ whole genome shotgun (WGS) entry which is preliminary data.</text>
</comment>
<keyword evidence="3" id="KW-1185">Reference proteome</keyword>
<evidence type="ECO:0000313" key="2">
    <source>
        <dbReference type="EMBL" id="KAK5836074.1"/>
    </source>
</evidence>
<evidence type="ECO:0000313" key="3">
    <source>
        <dbReference type="Proteomes" id="UP001358586"/>
    </source>
</evidence>
<feature type="region of interest" description="Disordered" evidence="1">
    <location>
        <begin position="56"/>
        <end position="89"/>
    </location>
</feature>
<accession>A0ABR0QAL6</accession>
<name>A0ABR0QAL6_GOSAR</name>
<organism evidence="2 3">
    <name type="scientific">Gossypium arboreum</name>
    <name type="common">Tree cotton</name>
    <name type="synonym">Gossypium nanking</name>
    <dbReference type="NCBI Taxonomy" id="29729"/>
    <lineage>
        <taxon>Eukaryota</taxon>
        <taxon>Viridiplantae</taxon>
        <taxon>Streptophyta</taxon>
        <taxon>Embryophyta</taxon>
        <taxon>Tracheophyta</taxon>
        <taxon>Spermatophyta</taxon>
        <taxon>Magnoliopsida</taxon>
        <taxon>eudicotyledons</taxon>
        <taxon>Gunneridae</taxon>
        <taxon>Pentapetalae</taxon>
        <taxon>rosids</taxon>
        <taxon>malvids</taxon>
        <taxon>Malvales</taxon>
        <taxon>Malvaceae</taxon>
        <taxon>Malvoideae</taxon>
        <taxon>Gossypium</taxon>
    </lineage>
</organism>
<protein>
    <submittedName>
        <fullName evidence="2">Uncharacterized protein</fullName>
    </submittedName>
</protein>
<feature type="compositionally biased region" description="Basic residues" evidence="1">
    <location>
        <begin position="59"/>
        <end position="69"/>
    </location>
</feature>
<proteinExistence type="predicted"/>
<dbReference type="Proteomes" id="UP001358586">
    <property type="component" value="Chromosome 4"/>
</dbReference>
<gene>
    <name evidence="2" type="ORF">PVK06_011821</name>
</gene>
<sequence length="89" mass="10462">MTLELQKQHEDIIAYDMNQHIKRATRPLKLYFREKCMLRIAESNMKRTGPKLILMVRRDKGKRKSKAKSKPKDNGKAKPNKGKTELKPK</sequence>
<evidence type="ECO:0000256" key="1">
    <source>
        <dbReference type="SAM" id="MobiDB-lite"/>
    </source>
</evidence>